<dbReference type="SUPFAM" id="SSF69000">
    <property type="entry name" value="FAD-dependent thiol oxidase"/>
    <property type="match status" value="1"/>
</dbReference>
<dbReference type="InterPro" id="IPR042568">
    <property type="entry name" value="QSOX_FAD-bd_sf"/>
</dbReference>
<keyword evidence="6" id="KW-1015">Disulfide bond</keyword>
<dbReference type="PANTHER" id="PTHR22897:SF8">
    <property type="entry name" value="SULFHYDRYL OXIDASE"/>
    <property type="match status" value="1"/>
</dbReference>
<evidence type="ECO:0000256" key="2">
    <source>
        <dbReference type="ARBA" id="ARBA00022630"/>
    </source>
</evidence>
<comment type="caution">
    <text evidence="12">The sequence shown here is derived from an EMBL/GenBank/DDBJ whole genome shotgun (WGS) entry which is preliminary data.</text>
</comment>
<dbReference type="SUPFAM" id="SSF52833">
    <property type="entry name" value="Thioredoxin-like"/>
    <property type="match status" value="1"/>
</dbReference>
<feature type="domain" description="Thioredoxin" evidence="11">
    <location>
        <begin position="7"/>
        <end position="133"/>
    </location>
</feature>
<comment type="catalytic activity">
    <reaction evidence="8">
        <text>2 R'C(R)SH + O2 = R'C(R)S-S(R)CR' + H2O2</text>
        <dbReference type="Rhea" id="RHEA:17357"/>
        <dbReference type="ChEBI" id="CHEBI:15379"/>
        <dbReference type="ChEBI" id="CHEBI:16240"/>
        <dbReference type="ChEBI" id="CHEBI:16520"/>
        <dbReference type="ChEBI" id="CHEBI:17412"/>
        <dbReference type="EC" id="1.8.3.2"/>
    </reaction>
</comment>
<evidence type="ECO:0000259" key="11">
    <source>
        <dbReference type="PROSITE" id="PS51352"/>
    </source>
</evidence>
<evidence type="ECO:0000256" key="9">
    <source>
        <dbReference type="SAM" id="SignalP"/>
    </source>
</evidence>
<dbReference type="Proteomes" id="UP000481153">
    <property type="component" value="Unassembled WGS sequence"/>
</dbReference>
<keyword evidence="2 8" id="KW-0285">Flavoprotein</keyword>
<dbReference type="EMBL" id="VJMJ01000166">
    <property type="protein sequence ID" value="KAF0729254.1"/>
    <property type="molecule type" value="Genomic_DNA"/>
</dbReference>
<dbReference type="InterPro" id="IPR039798">
    <property type="entry name" value="Sulfhydryl_oxidase"/>
</dbReference>
<accession>A0A6G0WPH4</accession>
<dbReference type="InterPro" id="IPR013766">
    <property type="entry name" value="Thioredoxin_domain"/>
</dbReference>
<evidence type="ECO:0000313" key="13">
    <source>
        <dbReference type="Proteomes" id="UP000481153"/>
    </source>
</evidence>
<proteinExistence type="predicted"/>
<dbReference type="Gene3D" id="1.20.120.310">
    <property type="entry name" value="ERV/ALR sulfhydryl oxidase domain"/>
    <property type="match status" value="1"/>
</dbReference>
<evidence type="ECO:0000256" key="7">
    <source>
        <dbReference type="ARBA" id="ARBA00023180"/>
    </source>
</evidence>
<evidence type="ECO:0000256" key="4">
    <source>
        <dbReference type="ARBA" id="ARBA00022827"/>
    </source>
</evidence>
<keyword evidence="7" id="KW-0325">Glycoprotein</keyword>
<dbReference type="Gene3D" id="3.40.30.10">
    <property type="entry name" value="Glutaredoxin"/>
    <property type="match status" value="1"/>
</dbReference>
<feature type="chain" id="PRO_5026245816" description="Sulfhydryl oxidase" evidence="9">
    <location>
        <begin position="17"/>
        <end position="433"/>
    </location>
</feature>
<gene>
    <name evidence="12" type="ORF">Ae201684_013004</name>
</gene>
<dbReference type="EC" id="1.8.3.2" evidence="8"/>
<keyword evidence="3 9" id="KW-0732">Signal</keyword>
<evidence type="ECO:0000256" key="1">
    <source>
        <dbReference type="ARBA" id="ARBA00001974"/>
    </source>
</evidence>
<dbReference type="AlphaFoldDB" id="A0A6G0WPH4"/>
<organism evidence="12 13">
    <name type="scientific">Aphanomyces euteiches</name>
    <dbReference type="NCBI Taxonomy" id="100861"/>
    <lineage>
        <taxon>Eukaryota</taxon>
        <taxon>Sar</taxon>
        <taxon>Stramenopiles</taxon>
        <taxon>Oomycota</taxon>
        <taxon>Saprolegniomycetes</taxon>
        <taxon>Saprolegniales</taxon>
        <taxon>Verrucalvaceae</taxon>
        <taxon>Aphanomyces</taxon>
    </lineage>
</organism>
<evidence type="ECO:0000259" key="10">
    <source>
        <dbReference type="PROSITE" id="PS51324"/>
    </source>
</evidence>
<comment type="cofactor">
    <cofactor evidence="1 8">
        <name>FAD</name>
        <dbReference type="ChEBI" id="CHEBI:57692"/>
    </cofactor>
</comment>
<keyword evidence="13" id="KW-1185">Reference proteome</keyword>
<dbReference type="GO" id="GO:0005615">
    <property type="term" value="C:extracellular space"/>
    <property type="evidence" value="ECO:0007669"/>
    <property type="project" value="TreeGrafter"/>
</dbReference>
<sequence>MRAWWHVLIGITIVAATAPLFPEDHENVTYLTDDNFDSTVLQSDMSWIVNFYSPSCWHCKVFASSFEEIAAFFKPKIRVGAISCLDHVLCRKLEINGYPHLVFYNFKVHGENRRLGGNVKPSAIYAMVEELENREIPIETTTAPSTTPRPIWTASPETSTHLTRLHDAAVAIIHGFKYEMFAGSESMSPDELAALKQWLDVLAKTFPGAHNRAALKKLLEEVLPLDTLTVDAWHSFVDSWKAKGVSTPRYANETWQKQPQLFDGDGKTFQVCEGYACGLWTLIHLIAHQTNATTDCVEVYGAIRGFVEHFMTCKTCQGHFLQANPRHLQTKTSVALQLWAHRTHNAVNERVRHPQFPSPSDCLRCGTDMSALLRFLDERYGYPEVIDIQVETESHLNSVPWYFIVLGIGSAALWMKCIEKKKRHLVLDKDRVV</sequence>
<evidence type="ECO:0000256" key="3">
    <source>
        <dbReference type="ARBA" id="ARBA00022729"/>
    </source>
</evidence>
<evidence type="ECO:0000256" key="8">
    <source>
        <dbReference type="RuleBase" id="RU371123"/>
    </source>
</evidence>
<dbReference type="GO" id="GO:0000139">
    <property type="term" value="C:Golgi membrane"/>
    <property type="evidence" value="ECO:0007669"/>
    <property type="project" value="TreeGrafter"/>
</dbReference>
<dbReference type="InterPro" id="IPR036774">
    <property type="entry name" value="ERV/ALR_sulphydryl_oxid_sf"/>
</dbReference>
<dbReference type="PROSITE" id="PS51324">
    <property type="entry name" value="ERV_ALR"/>
    <property type="match status" value="1"/>
</dbReference>
<dbReference type="CDD" id="cd02961">
    <property type="entry name" value="PDI_a_family"/>
    <property type="match status" value="1"/>
</dbReference>
<dbReference type="VEuPathDB" id="FungiDB:AeMF1_015000"/>
<dbReference type="Pfam" id="PF00085">
    <property type="entry name" value="Thioredoxin"/>
    <property type="match status" value="1"/>
</dbReference>
<keyword evidence="5 8" id="KW-0560">Oxidoreductase</keyword>
<dbReference type="Gene3D" id="1.20.120.1960">
    <property type="entry name" value="QSOX sulfhydryl oxidase domain"/>
    <property type="match status" value="1"/>
</dbReference>
<dbReference type="GO" id="GO:0006457">
    <property type="term" value="P:protein folding"/>
    <property type="evidence" value="ECO:0007669"/>
    <property type="project" value="TreeGrafter"/>
</dbReference>
<dbReference type="Pfam" id="PF04777">
    <property type="entry name" value="Evr1_Alr"/>
    <property type="match status" value="1"/>
</dbReference>
<dbReference type="InterPro" id="IPR036249">
    <property type="entry name" value="Thioredoxin-like_sf"/>
</dbReference>
<dbReference type="PROSITE" id="PS51352">
    <property type="entry name" value="THIOREDOXIN_2"/>
    <property type="match status" value="1"/>
</dbReference>
<evidence type="ECO:0000256" key="5">
    <source>
        <dbReference type="ARBA" id="ARBA00023002"/>
    </source>
</evidence>
<feature type="domain" description="ERV/ALR sulfhydryl oxidase" evidence="10">
    <location>
        <begin position="267"/>
        <end position="369"/>
    </location>
</feature>
<dbReference type="GO" id="GO:0016971">
    <property type="term" value="F:flavin-dependent sulfhydryl oxidase activity"/>
    <property type="evidence" value="ECO:0007669"/>
    <property type="project" value="InterPro"/>
</dbReference>
<dbReference type="InterPro" id="IPR017905">
    <property type="entry name" value="ERV/ALR_sulphydryl_oxidase"/>
</dbReference>
<reference evidence="12 13" key="1">
    <citation type="submission" date="2019-07" db="EMBL/GenBank/DDBJ databases">
        <title>Genomics analysis of Aphanomyces spp. identifies a new class of oomycete effector associated with host adaptation.</title>
        <authorList>
            <person name="Gaulin E."/>
        </authorList>
    </citation>
    <scope>NUCLEOTIDE SEQUENCE [LARGE SCALE GENOMIC DNA]</scope>
    <source>
        <strain evidence="12 13">ATCC 201684</strain>
    </source>
</reference>
<dbReference type="GO" id="GO:0003756">
    <property type="term" value="F:protein disulfide isomerase activity"/>
    <property type="evidence" value="ECO:0007669"/>
    <property type="project" value="TreeGrafter"/>
</dbReference>
<feature type="signal peptide" evidence="9">
    <location>
        <begin position="1"/>
        <end position="16"/>
    </location>
</feature>
<evidence type="ECO:0000313" key="12">
    <source>
        <dbReference type="EMBL" id="KAF0729254.1"/>
    </source>
</evidence>
<keyword evidence="4 8" id="KW-0274">FAD</keyword>
<name>A0A6G0WPH4_9STRA</name>
<evidence type="ECO:0000256" key="6">
    <source>
        <dbReference type="ARBA" id="ARBA00023157"/>
    </source>
</evidence>
<protein>
    <recommendedName>
        <fullName evidence="8">Sulfhydryl oxidase</fullName>
        <ecNumber evidence="8">1.8.3.2</ecNumber>
    </recommendedName>
</protein>
<dbReference type="PANTHER" id="PTHR22897">
    <property type="entry name" value="QUIESCIN Q6-RELATED SULFHYDRYL OXIDASE"/>
    <property type="match status" value="1"/>
</dbReference>